<dbReference type="AlphaFoldDB" id="A0AAW1C783"/>
<sequence>MQITILILRLPFCGNHETNHFLWGYSCPSGYILHHLSIILASPFVLVSTSYTFIVRAILKISTTSGWQRAFSTCSSHLMVVIMQYSCSGLIYLQPGSSYSAEEGQVVSIFYTFDTPVLNPLIYTM</sequence>
<protein>
    <submittedName>
        <fullName evidence="9">OR10V1: Olfactory receptor</fullName>
    </submittedName>
</protein>
<gene>
    <name evidence="9" type="ORF">NXF25_001445</name>
</gene>
<evidence type="ECO:0000256" key="1">
    <source>
        <dbReference type="ARBA" id="ARBA00004651"/>
    </source>
</evidence>
<dbReference type="Gene3D" id="1.20.1070.10">
    <property type="entry name" value="Rhodopsin 7-helix transmembrane proteins"/>
    <property type="match status" value="1"/>
</dbReference>
<reference evidence="9 10" key="1">
    <citation type="journal article" date="2024" name="Proc. Natl. Acad. Sci. U.S.A.">
        <title>The genetic regulatory architecture and epigenomic basis for age-related changes in rattlesnake venom.</title>
        <authorList>
            <person name="Hogan M.P."/>
            <person name="Holding M.L."/>
            <person name="Nystrom G.S."/>
            <person name="Colston T.J."/>
            <person name="Bartlett D.A."/>
            <person name="Mason A.J."/>
            <person name="Ellsworth S.A."/>
            <person name="Rautsaw R.M."/>
            <person name="Lawrence K.C."/>
            <person name="Strickland J.L."/>
            <person name="He B."/>
            <person name="Fraser P."/>
            <person name="Margres M.J."/>
            <person name="Gilbert D.M."/>
            <person name="Gibbs H.L."/>
            <person name="Parkinson C.L."/>
            <person name="Rokyta D.R."/>
        </authorList>
    </citation>
    <scope>NUCLEOTIDE SEQUENCE [LARGE SCALE GENOMIC DNA]</scope>
    <source>
        <strain evidence="9">DRR0105</strain>
    </source>
</reference>
<evidence type="ECO:0000256" key="6">
    <source>
        <dbReference type="ARBA" id="ARBA00023136"/>
    </source>
</evidence>
<dbReference type="SUPFAM" id="SSF81321">
    <property type="entry name" value="Family A G protein-coupled receptor-like"/>
    <property type="match status" value="1"/>
</dbReference>
<keyword evidence="2" id="KW-1003">Cell membrane</keyword>
<evidence type="ECO:0000256" key="3">
    <source>
        <dbReference type="ARBA" id="ARBA00022606"/>
    </source>
</evidence>
<evidence type="ECO:0000256" key="5">
    <source>
        <dbReference type="ARBA" id="ARBA00022989"/>
    </source>
</evidence>
<name>A0AAW1C783_CROAD</name>
<evidence type="ECO:0000256" key="8">
    <source>
        <dbReference type="SAM" id="Phobius"/>
    </source>
</evidence>
<evidence type="ECO:0000256" key="2">
    <source>
        <dbReference type="ARBA" id="ARBA00022475"/>
    </source>
</evidence>
<accession>A0AAW1C783</accession>
<keyword evidence="3" id="KW-0716">Sensory transduction</keyword>
<comment type="subcellular location">
    <subcellularLocation>
        <location evidence="1">Cell membrane</location>
        <topology evidence="1">Multi-pass membrane protein</topology>
    </subcellularLocation>
</comment>
<dbReference type="GO" id="GO:0005886">
    <property type="term" value="C:plasma membrane"/>
    <property type="evidence" value="ECO:0007669"/>
    <property type="project" value="UniProtKB-SubCell"/>
</dbReference>
<dbReference type="PANTHER" id="PTHR26453">
    <property type="entry name" value="OLFACTORY RECEPTOR"/>
    <property type="match status" value="1"/>
</dbReference>
<evidence type="ECO:0000313" key="10">
    <source>
        <dbReference type="Proteomes" id="UP001474421"/>
    </source>
</evidence>
<evidence type="ECO:0000256" key="7">
    <source>
        <dbReference type="ARBA" id="ARBA00023224"/>
    </source>
</evidence>
<dbReference type="Pfam" id="PF13853">
    <property type="entry name" value="7tm_4"/>
    <property type="match status" value="1"/>
</dbReference>
<dbReference type="PRINTS" id="PR00245">
    <property type="entry name" value="OLFACTORYR"/>
</dbReference>
<comment type="caution">
    <text evidence="9">The sequence shown here is derived from an EMBL/GenBank/DDBJ whole genome shotgun (WGS) entry which is preliminary data.</text>
</comment>
<dbReference type="GO" id="GO:0007186">
    <property type="term" value="P:G protein-coupled receptor signaling pathway"/>
    <property type="evidence" value="ECO:0007669"/>
    <property type="project" value="InterPro"/>
</dbReference>
<keyword evidence="5 8" id="KW-1133">Transmembrane helix</keyword>
<dbReference type="EMBL" id="JAOTOJ010000001">
    <property type="protein sequence ID" value="KAK9410270.1"/>
    <property type="molecule type" value="Genomic_DNA"/>
</dbReference>
<keyword evidence="4 8" id="KW-0812">Transmembrane</keyword>
<evidence type="ECO:0000256" key="4">
    <source>
        <dbReference type="ARBA" id="ARBA00022692"/>
    </source>
</evidence>
<dbReference type="Proteomes" id="UP001474421">
    <property type="component" value="Unassembled WGS sequence"/>
</dbReference>
<organism evidence="9 10">
    <name type="scientific">Crotalus adamanteus</name>
    <name type="common">Eastern diamondback rattlesnake</name>
    <dbReference type="NCBI Taxonomy" id="8729"/>
    <lineage>
        <taxon>Eukaryota</taxon>
        <taxon>Metazoa</taxon>
        <taxon>Chordata</taxon>
        <taxon>Craniata</taxon>
        <taxon>Vertebrata</taxon>
        <taxon>Euteleostomi</taxon>
        <taxon>Lepidosauria</taxon>
        <taxon>Squamata</taxon>
        <taxon>Bifurcata</taxon>
        <taxon>Unidentata</taxon>
        <taxon>Episquamata</taxon>
        <taxon>Toxicofera</taxon>
        <taxon>Serpentes</taxon>
        <taxon>Colubroidea</taxon>
        <taxon>Viperidae</taxon>
        <taxon>Crotalinae</taxon>
        <taxon>Crotalus</taxon>
    </lineage>
</organism>
<proteinExistence type="predicted"/>
<keyword evidence="7" id="KW-0807">Transducer</keyword>
<keyword evidence="9" id="KW-0675">Receptor</keyword>
<keyword evidence="6 8" id="KW-0472">Membrane</keyword>
<dbReference type="InterPro" id="IPR000725">
    <property type="entry name" value="Olfact_rcpt"/>
</dbReference>
<keyword evidence="10" id="KW-1185">Reference proteome</keyword>
<evidence type="ECO:0000313" key="9">
    <source>
        <dbReference type="EMBL" id="KAK9410270.1"/>
    </source>
</evidence>
<dbReference type="GO" id="GO:0004984">
    <property type="term" value="F:olfactory receptor activity"/>
    <property type="evidence" value="ECO:0007669"/>
    <property type="project" value="InterPro"/>
</dbReference>
<feature type="transmembrane region" description="Helical" evidence="8">
    <location>
        <begin position="32"/>
        <end position="59"/>
    </location>
</feature>